<dbReference type="InterPro" id="IPR009057">
    <property type="entry name" value="Homeodomain-like_sf"/>
</dbReference>
<dbReference type="RefSeq" id="WP_096349997.1">
    <property type="nucleotide sequence ID" value="NZ_AP017313.1"/>
</dbReference>
<dbReference type="SUPFAM" id="SSF46689">
    <property type="entry name" value="Homeodomain-like"/>
    <property type="match status" value="1"/>
</dbReference>
<dbReference type="PROSITE" id="PS50977">
    <property type="entry name" value="HTH_TETR_2"/>
    <property type="match status" value="1"/>
</dbReference>
<evidence type="ECO:0000313" key="1">
    <source>
        <dbReference type="EMBL" id="BAU52701.1"/>
    </source>
</evidence>
<dbReference type="GO" id="GO:0003677">
    <property type="term" value="F:DNA binding"/>
    <property type="evidence" value="ECO:0007669"/>
    <property type="project" value="UniProtKB-UniRule"/>
</dbReference>
<keyword evidence="2" id="KW-1185">Reference proteome</keyword>
<dbReference type="Pfam" id="PF00440">
    <property type="entry name" value="TetR_N"/>
    <property type="match status" value="1"/>
</dbReference>
<dbReference type="Proteomes" id="UP000218263">
    <property type="component" value="Chromosome"/>
</dbReference>
<organism evidence="1 2">
    <name type="scientific">Mucilaginibacter gotjawali</name>
    <dbReference type="NCBI Taxonomy" id="1550579"/>
    <lineage>
        <taxon>Bacteria</taxon>
        <taxon>Pseudomonadati</taxon>
        <taxon>Bacteroidota</taxon>
        <taxon>Sphingobacteriia</taxon>
        <taxon>Sphingobacteriales</taxon>
        <taxon>Sphingobacteriaceae</taxon>
        <taxon>Mucilaginibacter</taxon>
    </lineage>
</organism>
<dbReference type="PANTHER" id="PTHR43479">
    <property type="entry name" value="ACREF/ENVCD OPERON REPRESSOR-RELATED"/>
    <property type="match status" value="1"/>
</dbReference>
<dbReference type="KEGG" id="mgot:MgSA37_00863"/>
<dbReference type="OrthoDB" id="594604at2"/>
<dbReference type="Gene3D" id="1.10.357.10">
    <property type="entry name" value="Tetracycline Repressor, domain 2"/>
    <property type="match status" value="1"/>
</dbReference>
<proteinExistence type="predicted"/>
<dbReference type="InterPro" id="IPR050624">
    <property type="entry name" value="HTH-type_Tx_Regulator"/>
</dbReference>
<reference evidence="1 2" key="1">
    <citation type="submission" date="2015-12" db="EMBL/GenBank/DDBJ databases">
        <title>Genome sequence of Mucilaginibacter gotjawali.</title>
        <authorList>
            <person name="Lee J.S."/>
            <person name="Lee K.C."/>
            <person name="Kim K.K."/>
            <person name="Lee B.W."/>
        </authorList>
    </citation>
    <scope>NUCLEOTIDE SEQUENCE [LARGE SCALE GENOMIC DNA]</scope>
    <source>
        <strain evidence="1 2">SA3-7</strain>
    </source>
</reference>
<evidence type="ECO:0000313" key="2">
    <source>
        <dbReference type="Proteomes" id="UP000218263"/>
    </source>
</evidence>
<dbReference type="PRINTS" id="PR00455">
    <property type="entry name" value="HTHTETR"/>
</dbReference>
<dbReference type="InterPro" id="IPR025996">
    <property type="entry name" value="MT1864/Rv1816-like_C"/>
</dbReference>
<dbReference type="SUPFAM" id="SSF48498">
    <property type="entry name" value="Tetracyclin repressor-like, C-terminal domain"/>
    <property type="match status" value="1"/>
</dbReference>
<dbReference type="PANTHER" id="PTHR43479:SF11">
    <property type="entry name" value="ACREF_ENVCD OPERON REPRESSOR-RELATED"/>
    <property type="match status" value="1"/>
</dbReference>
<dbReference type="InterPro" id="IPR036271">
    <property type="entry name" value="Tet_transcr_reg_TetR-rel_C_sf"/>
</dbReference>
<dbReference type="AlphaFoldDB" id="A0A110B168"/>
<protein>
    <submittedName>
        <fullName evidence="1">Transcriptional regulator BetI</fullName>
    </submittedName>
</protein>
<sequence>MASKERIQRLKEDTRMNILKAALQIVKEEGWQALSMRKIADVIEYTAPIIYEYFSNKDAIILELTRKGYLILSRDLEEAKSKHRLPAKQLEAMWLAYWNFAFANKELYQAMYGVNTNYSCELMNTLPEAERPWDLFTAVIGELMGIQDMESNMICTKYYTFWSVVHGLISINILSRGNSDEINRQVLKDAIGAIIRSMTGQFSPGTAPVKENKSVE</sequence>
<dbReference type="EMBL" id="AP017313">
    <property type="protein sequence ID" value="BAU52701.1"/>
    <property type="molecule type" value="Genomic_DNA"/>
</dbReference>
<name>A0A110B168_9SPHI</name>
<accession>A0A110B168</accession>
<gene>
    <name evidence="1" type="ORF">MgSA37_00863</name>
</gene>
<dbReference type="Pfam" id="PF13305">
    <property type="entry name" value="TetR_C_33"/>
    <property type="match status" value="1"/>
</dbReference>
<dbReference type="InterPro" id="IPR001647">
    <property type="entry name" value="HTH_TetR"/>
</dbReference>